<evidence type="ECO:0000256" key="7">
    <source>
        <dbReference type="ARBA" id="ARBA00022989"/>
    </source>
</evidence>
<evidence type="ECO:0000256" key="9">
    <source>
        <dbReference type="ARBA" id="ARBA00023136"/>
    </source>
</evidence>
<keyword evidence="13" id="KW-1185">Reference proteome</keyword>
<feature type="repeat" description="Solcar" evidence="10">
    <location>
        <begin position="229"/>
        <end position="317"/>
    </location>
</feature>
<dbReference type="PANTHER" id="PTHR46356">
    <property type="entry name" value="MITOCHONDRIAL 2-OXODICARBOXYLATE CARRIER"/>
    <property type="match status" value="1"/>
</dbReference>
<dbReference type="InterPro" id="IPR018108">
    <property type="entry name" value="MCP_transmembrane"/>
</dbReference>
<dbReference type="PRINTS" id="PR00926">
    <property type="entry name" value="MITOCARRIER"/>
</dbReference>
<evidence type="ECO:0000313" key="13">
    <source>
        <dbReference type="Proteomes" id="UP000703661"/>
    </source>
</evidence>
<keyword evidence="8" id="KW-0496">Mitochondrion</keyword>
<comment type="subcellular location">
    <subcellularLocation>
        <location evidence="1">Mitochondrion inner membrane</location>
        <topology evidence="1">Multi-pass membrane protein</topology>
    </subcellularLocation>
</comment>
<dbReference type="InterPro" id="IPR002067">
    <property type="entry name" value="MCP"/>
</dbReference>
<comment type="caution">
    <text evidence="12">The sequence shown here is derived from an EMBL/GenBank/DDBJ whole genome shotgun (WGS) entry which is preliminary data.</text>
</comment>
<dbReference type="Proteomes" id="UP000703661">
    <property type="component" value="Unassembled WGS sequence"/>
</dbReference>
<evidence type="ECO:0000256" key="5">
    <source>
        <dbReference type="ARBA" id="ARBA00022737"/>
    </source>
</evidence>
<organism evidence="12 13">
    <name type="scientific">Entomortierella chlamydospora</name>
    <dbReference type="NCBI Taxonomy" id="101097"/>
    <lineage>
        <taxon>Eukaryota</taxon>
        <taxon>Fungi</taxon>
        <taxon>Fungi incertae sedis</taxon>
        <taxon>Mucoromycota</taxon>
        <taxon>Mortierellomycotina</taxon>
        <taxon>Mortierellomycetes</taxon>
        <taxon>Mortierellales</taxon>
        <taxon>Mortierellaceae</taxon>
        <taxon>Entomortierella</taxon>
    </lineage>
</organism>
<dbReference type="InterPro" id="IPR023395">
    <property type="entry name" value="MCP_dom_sf"/>
</dbReference>
<dbReference type="SUPFAM" id="SSF103506">
    <property type="entry name" value="Mitochondrial carrier"/>
    <property type="match status" value="1"/>
</dbReference>
<keyword evidence="6" id="KW-0999">Mitochondrion inner membrane</keyword>
<evidence type="ECO:0000256" key="1">
    <source>
        <dbReference type="ARBA" id="ARBA00004448"/>
    </source>
</evidence>
<dbReference type="InterPro" id="IPR051752">
    <property type="entry name" value="Mito_2-oxodicarb_carrier"/>
</dbReference>
<keyword evidence="4 10" id="KW-0812">Transmembrane</keyword>
<evidence type="ECO:0000256" key="2">
    <source>
        <dbReference type="ARBA" id="ARBA00006375"/>
    </source>
</evidence>
<dbReference type="AlphaFoldDB" id="A0A9P6T3S1"/>
<protein>
    <submittedName>
        <fullName evidence="12">Uncharacterized protein</fullName>
    </submittedName>
</protein>
<evidence type="ECO:0000256" key="10">
    <source>
        <dbReference type="PROSITE-ProRule" id="PRU00282"/>
    </source>
</evidence>
<reference evidence="12" key="1">
    <citation type="journal article" date="2020" name="Fungal Divers.">
        <title>Resolving the Mortierellaceae phylogeny through synthesis of multi-gene phylogenetics and phylogenomics.</title>
        <authorList>
            <person name="Vandepol N."/>
            <person name="Liber J."/>
            <person name="Desiro A."/>
            <person name="Na H."/>
            <person name="Kennedy M."/>
            <person name="Barry K."/>
            <person name="Grigoriev I.V."/>
            <person name="Miller A.N."/>
            <person name="O'Donnell K."/>
            <person name="Stajich J.E."/>
            <person name="Bonito G."/>
        </authorList>
    </citation>
    <scope>NUCLEOTIDE SEQUENCE</scope>
    <source>
        <strain evidence="12">NRRL 2769</strain>
    </source>
</reference>
<keyword evidence="7" id="KW-1133">Transmembrane helix</keyword>
<evidence type="ECO:0000256" key="6">
    <source>
        <dbReference type="ARBA" id="ARBA00022792"/>
    </source>
</evidence>
<evidence type="ECO:0000256" key="8">
    <source>
        <dbReference type="ARBA" id="ARBA00023128"/>
    </source>
</evidence>
<dbReference type="PANTHER" id="PTHR46356:SF1">
    <property type="entry name" value="MITOCHONDRIAL 2-OXODICARBOXYLATE CARRIER"/>
    <property type="match status" value="1"/>
</dbReference>
<comment type="similarity">
    <text evidence="2 11">Belongs to the mitochondrial carrier (TC 2.A.29) family.</text>
</comment>
<name>A0A9P6T3S1_9FUNG</name>
<proteinExistence type="inferred from homology"/>
<accession>A0A9P6T3S1</accession>
<sequence>MSAQTTDPQRIKSTPLTFASQFLAGAIAGVVEVSCMYPLDVVKTRFQLQVTTSRSSAIRGAAVRSAKIAVDAAPYTSIFDCLRRVVQQEGVLNLYRGALPPILAEAPRRAIKFEANEQWGFIVKKILSVDQLTAIQAGYVGSMAGATEAFLVTPFDLVKVRLQDKNGLETYRGTFDCIRKIGAQEGILTFYHGFESTVWRHATWSGAYFMTTHLFRSAFPQRSSTSKNESMLRNFIAGTIGGIFGTLVNTPFDVVKSRIQNQRNSGVTKYGFALPSIARIYREEGFRALYKGLAPKIVRLGPGGGLLLVVFDRVSGLMRRQLEGQVDSPESTTLAS</sequence>
<dbReference type="PROSITE" id="PS50920">
    <property type="entry name" value="SOLCAR"/>
    <property type="match status" value="3"/>
</dbReference>
<evidence type="ECO:0000256" key="4">
    <source>
        <dbReference type="ARBA" id="ARBA00022692"/>
    </source>
</evidence>
<evidence type="ECO:0000256" key="3">
    <source>
        <dbReference type="ARBA" id="ARBA00022448"/>
    </source>
</evidence>
<feature type="repeat" description="Solcar" evidence="10">
    <location>
        <begin position="16"/>
        <end position="122"/>
    </location>
</feature>
<keyword evidence="9 10" id="KW-0472">Membrane</keyword>
<dbReference type="EMBL" id="JAAAID010000154">
    <property type="protein sequence ID" value="KAG0021533.1"/>
    <property type="molecule type" value="Genomic_DNA"/>
</dbReference>
<dbReference type="Gene3D" id="1.50.40.10">
    <property type="entry name" value="Mitochondrial carrier domain"/>
    <property type="match status" value="1"/>
</dbReference>
<keyword evidence="3 11" id="KW-0813">Transport</keyword>
<dbReference type="Pfam" id="PF00153">
    <property type="entry name" value="Mito_carr"/>
    <property type="match status" value="3"/>
</dbReference>
<feature type="repeat" description="Solcar" evidence="10">
    <location>
        <begin position="132"/>
        <end position="218"/>
    </location>
</feature>
<keyword evidence="5" id="KW-0677">Repeat</keyword>
<dbReference type="GO" id="GO:0055085">
    <property type="term" value="P:transmembrane transport"/>
    <property type="evidence" value="ECO:0007669"/>
    <property type="project" value="InterPro"/>
</dbReference>
<dbReference type="GO" id="GO:0005743">
    <property type="term" value="C:mitochondrial inner membrane"/>
    <property type="evidence" value="ECO:0007669"/>
    <property type="project" value="UniProtKB-SubCell"/>
</dbReference>
<evidence type="ECO:0000256" key="11">
    <source>
        <dbReference type="RuleBase" id="RU000488"/>
    </source>
</evidence>
<gene>
    <name evidence="12" type="ORF">BGZ80_002213</name>
</gene>
<evidence type="ECO:0000313" key="12">
    <source>
        <dbReference type="EMBL" id="KAG0021533.1"/>
    </source>
</evidence>